<feature type="transmembrane region" description="Helical" evidence="6">
    <location>
        <begin position="192"/>
        <end position="213"/>
    </location>
</feature>
<proteinExistence type="inferred from homology"/>
<dbReference type="EMBL" id="VVIM01000001">
    <property type="protein sequence ID" value="KAB0805270.1"/>
    <property type="molecule type" value="Genomic_DNA"/>
</dbReference>
<dbReference type="InterPro" id="IPR017452">
    <property type="entry name" value="GPCR_Rhodpsn_7TM"/>
</dbReference>
<dbReference type="InterPro" id="IPR019427">
    <property type="entry name" value="7TM_GPCR_serpentine_rcpt_Srw"/>
</dbReference>
<reference evidence="8" key="1">
    <citation type="journal article" date="2016" name="Sci. Rep.">
        <title>Molecular characterization of firefly nuptial gifts: a multi-omics approach sheds light on postcopulatory sexual selection.</title>
        <authorList>
            <person name="Al-Wathiqui N."/>
            <person name="Fallon T.R."/>
            <person name="South A."/>
            <person name="Weng J.K."/>
            <person name="Lewis S.M."/>
        </authorList>
    </citation>
    <scope>NUCLEOTIDE SEQUENCE</scope>
</reference>
<keyword evidence="4 6" id="KW-1133">Transmembrane helix</keyword>
<comment type="subcellular location">
    <subcellularLocation>
        <location evidence="1">Membrane</location>
    </subcellularLocation>
</comment>
<dbReference type="InParanoid" id="A0A1Y1MWW1"/>
<comment type="similarity">
    <text evidence="2">Belongs to the G-protein coupled receptor 1 family.</text>
</comment>
<protein>
    <recommendedName>
        <fullName evidence="7">G-protein coupled receptors family 1 profile domain-containing protein</fullName>
    </recommendedName>
</protein>
<evidence type="ECO:0000256" key="1">
    <source>
        <dbReference type="ARBA" id="ARBA00004370"/>
    </source>
</evidence>
<dbReference type="CDD" id="cd14978">
    <property type="entry name" value="7tmA_FMRFamide_R-like"/>
    <property type="match status" value="1"/>
</dbReference>
<evidence type="ECO:0000256" key="3">
    <source>
        <dbReference type="ARBA" id="ARBA00022692"/>
    </source>
</evidence>
<feature type="domain" description="G-protein coupled receptors family 1 profile" evidence="7">
    <location>
        <begin position="86"/>
        <end position="372"/>
    </location>
</feature>
<evidence type="ECO:0000256" key="6">
    <source>
        <dbReference type="SAM" id="Phobius"/>
    </source>
</evidence>
<evidence type="ECO:0000256" key="2">
    <source>
        <dbReference type="ARBA" id="ARBA00010663"/>
    </source>
</evidence>
<gene>
    <name evidence="9" type="ORF">PPYR_02240</name>
</gene>
<sequence>MLNISMFIHLASIIADNRTAVGGLNLSASDINLLKSYIYDNFNYENVTRQMECETCNWVIEDIALKYSQTYHGYIAITVCLFGIVANMLTIAVLTRKDLASAPINRILTGIAVADIFLMVEYTSFAYYYYIELPGKLNFPYWGAAFIIFHANFTQILHTISICLTLTLAIWRYIAIGYPEKTHQYCTERRCSLAISISYLLPVLLCAPTYMILEIKSTTIMEDQEYTLYHTSLSDMASKNETYLLLNFWIYAVIIKLFPCCLLTVISIWLIRTLFKVKKRKQVLKGYNACPTAFGAIPESKSKNKGERRADRTTKMLVAVLCLFLVTEFPQGLLALYMGIRGKCVFLKCYQNFGEVLDILALLNGSINFILYCCMNRMFRTTFGHLFRYNILYKWSPPSQSDLHTTTGVVNCPNPSEQKTTTSL</sequence>
<reference evidence="9 10" key="2">
    <citation type="journal article" date="2018" name="Elife">
        <title>Firefly genomes illuminate parallel origins of bioluminescence in beetles.</title>
        <authorList>
            <person name="Fallon T.R."/>
            <person name="Lower S.E."/>
            <person name="Chang C.H."/>
            <person name="Bessho-Uehara M."/>
            <person name="Martin G.J."/>
            <person name="Bewick A.J."/>
            <person name="Behringer M."/>
            <person name="Debat H.J."/>
            <person name="Wong I."/>
            <person name="Day J.C."/>
            <person name="Suvorov A."/>
            <person name="Silva C.J."/>
            <person name="Stanger-Hall K.F."/>
            <person name="Hall D.W."/>
            <person name="Schmitz R.J."/>
            <person name="Nelson D.R."/>
            <person name="Lewis S.M."/>
            <person name="Shigenobu S."/>
            <person name="Bybee S.M."/>
            <person name="Larracuente A.M."/>
            <person name="Oba Y."/>
            <person name="Weng J.K."/>
        </authorList>
    </citation>
    <scope>NUCLEOTIDE SEQUENCE [LARGE SCALE GENOMIC DNA]</scope>
    <source>
        <strain evidence="9">1611_PpyrPB1</strain>
        <tissue evidence="9">Whole body</tissue>
    </source>
</reference>
<evidence type="ECO:0000259" key="7">
    <source>
        <dbReference type="PROSITE" id="PS50262"/>
    </source>
</evidence>
<feature type="transmembrane region" description="Helical" evidence="6">
    <location>
        <begin position="107"/>
        <end position="130"/>
    </location>
</feature>
<dbReference type="FunCoup" id="A0A1Y1MWW1">
    <property type="interactions" value="31"/>
</dbReference>
<dbReference type="EMBL" id="GEZM01018629">
    <property type="protein sequence ID" value="JAV90113.1"/>
    <property type="molecule type" value="Transcribed_RNA"/>
</dbReference>
<accession>A0A1Y1MWW1</accession>
<dbReference type="AlphaFoldDB" id="A0A1Y1MWW1"/>
<evidence type="ECO:0000313" key="10">
    <source>
        <dbReference type="Proteomes" id="UP000327044"/>
    </source>
</evidence>
<dbReference type="InterPro" id="IPR053219">
    <property type="entry name" value="GPCR_Dmsr-1"/>
</dbReference>
<dbReference type="PRINTS" id="PR00237">
    <property type="entry name" value="GPCRRHODOPSN"/>
</dbReference>
<dbReference type="PANTHER" id="PTHR46273:SF4">
    <property type="entry name" value="AT19640P"/>
    <property type="match status" value="1"/>
</dbReference>
<name>A0A1Y1MWW1_PHOPY</name>
<dbReference type="InterPro" id="IPR000276">
    <property type="entry name" value="GPCR_Rhodpsn"/>
</dbReference>
<reference evidence="9" key="3">
    <citation type="submission" date="2019-08" db="EMBL/GenBank/DDBJ databases">
        <authorList>
            <consortium name="Photinus pyralis genome working group"/>
            <person name="Fallon T.R."/>
            <person name="Sander Lower S.E."/>
            <person name="Weng J.-K."/>
        </authorList>
    </citation>
    <scope>NUCLEOTIDE SEQUENCE</scope>
    <source>
        <strain evidence="9">1611_PpyrPB1</strain>
        <tissue evidence="9">Whole body</tissue>
    </source>
</reference>
<dbReference type="GO" id="GO:0008528">
    <property type="term" value="F:G protein-coupled peptide receptor activity"/>
    <property type="evidence" value="ECO:0007669"/>
    <property type="project" value="InterPro"/>
</dbReference>
<feature type="transmembrane region" description="Helical" evidence="6">
    <location>
        <begin position="142"/>
        <end position="171"/>
    </location>
</feature>
<dbReference type="Gene3D" id="1.20.1070.10">
    <property type="entry name" value="Rhodopsin 7-helix transmembrane proteins"/>
    <property type="match status" value="1"/>
</dbReference>
<keyword evidence="5 6" id="KW-0472">Membrane</keyword>
<dbReference type="Pfam" id="PF10324">
    <property type="entry name" value="7TM_GPCR_Srw"/>
    <property type="match status" value="1"/>
</dbReference>
<evidence type="ECO:0000256" key="5">
    <source>
        <dbReference type="ARBA" id="ARBA00023136"/>
    </source>
</evidence>
<dbReference type="PANTHER" id="PTHR46273">
    <property type="entry name" value="MYOSUPPRESSIN RECEPTOR 1, ISOFORM B-RELATED"/>
    <property type="match status" value="1"/>
</dbReference>
<evidence type="ECO:0000313" key="9">
    <source>
        <dbReference type="EMBL" id="KAB0805270.1"/>
    </source>
</evidence>
<feature type="transmembrane region" description="Helical" evidence="6">
    <location>
        <begin position="359"/>
        <end position="379"/>
    </location>
</feature>
<evidence type="ECO:0000313" key="8">
    <source>
        <dbReference type="EMBL" id="JAV90113.1"/>
    </source>
</evidence>
<feature type="transmembrane region" description="Helical" evidence="6">
    <location>
        <begin position="74"/>
        <end position="95"/>
    </location>
</feature>
<feature type="transmembrane region" description="Helical" evidence="6">
    <location>
        <begin position="317"/>
        <end position="339"/>
    </location>
</feature>
<dbReference type="Proteomes" id="UP000327044">
    <property type="component" value="Unassembled WGS sequence"/>
</dbReference>
<dbReference type="SUPFAM" id="SSF81321">
    <property type="entry name" value="Family A G protein-coupled receptor-like"/>
    <property type="match status" value="1"/>
</dbReference>
<organism evidence="8">
    <name type="scientific">Photinus pyralis</name>
    <name type="common">Common eastern firefly</name>
    <name type="synonym">Lampyris pyralis</name>
    <dbReference type="NCBI Taxonomy" id="7054"/>
    <lineage>
        <taxon>Eukaryota</taxon>
        <taxon>Metazoa</taxon>
        <taxon>Ecdysozoa</taxon>
        <taxon>Arthropoda</taxon>
        <taxon>Hexapoda</taxon>
        <taxon>Insecta</taxon>
        <taxon>Pterygota</taxon>
        <taxon>Neoptera</taxon>
        <taxon>Endopterygota</taxon>
        <taxon>Coleoptera</taxon>
        <taxon>Polyphaga</taxon>
        <taxon>Elateriformia</taxon>
        <taxon>Elateroidea</taxon>
        <taxon>Lampyridae</taxon>
        <taxon>Lampyrinae</taxon>
        <taxon>Photinus</taxon>
    </lineage>
</organism>
<dbReference type="GO" id="GO:0005886">
    <property type="term" value="C:plasma membrane"/>
    <property type="evidence" value="ECO:0007669"/>
    <property type="project" value="TreeGrafter"/>
</dbReference>
<dbReference type="OrthoDB" id="5864054at2759"/>
<feature type="transmembrane region" description="Helical" evidence="6">
    <location>
        <begin position="248"/>
        <end position="271"/>
    </location>
</feature>
<evidence type="ECO:0000256" key="4">
    <source>
        <dbReference type="ARBA" id="ARBA00022989"/>
    </source>
</evidence>
<keyword evidence="3 6" id="KW-0812">Transmembrane</keyword>
<keyword evidence="10" id="KW-1185">Reference proteome</keyword>
<dbReference type="PROSITE" id="PS50262">
    <property type="entry name" value="G_PROTEIN_RECEP_F1_2"/>
    <property type="match status" value="1"/>
</dbReference>